<feature type="domain" description="Bacterial virulence" evidence="3">
    <location>
        <begin position="45"/>
        <end position="141"/>
    </location>
</feature>
<dbReference type="AlphaFoldDB" id="A0A7X0J037"/>
<evidence type="ECO:0000313" key="5">
    <source>
        <dbReference type="Proteomes" id="UP000521017"/>
    </source>
</evidence>
<evidence type="ECO:0000256" key="1">
    <source>
        <dbReference type="ARBA" id="ARBA00022801"/>
    </source>
</evidence>
<accession>A0A7X0J037</accession>
<name>A0A7X0J037_9SPHI</name>
<dbReference type="PANTHER" id="PTHR22946">
    <property type="entry name" value="DIENELACTONE HYDROLASE DOMAIN-CONTAINING PROTEIN-RELATED"/>
    <property type="match status" value="1"/>
</dbReference>
<dbReference type="RefSeq" id="WP_184622861.1">
    <property type="nucleotide sequence ID" value="NZ_JACHCC010000002.1"/>
</dbReference>
<dbReference type="EMBL" id="JACHCC010000002">
    <property type="protein sequence ID" value="MBB6498591.1"/>
    <property type="molecule type" value="Genomic_DNA"/>
</dbReference>
<reference evidence="4 5" key="1">
    <citation type="submission" date="2020-08" db="EMBL/GenBank/DDBJ databases">
        <title>Genomic Encyclopedia of Type Strains, Phase IV (KMG-V): Genome sequencing to study the core and pangenomes of soil and plant-associated prokaryotes.</title>
        <authorList>
            <person name="Whitman W."/>
        </authorList>
    </citation>
    <scope>NUCLEOTIDE SEQUENCE [LARGE SCALE GENOMIC DNA]</scope>
    <source>
        <strain evidence="4 5">M2T3</strain>
    </source>
</reference>
<feature type="signal peptide" evidence="2">
    <location>
        <begin position="1"/>
        <end position="20"/>
    </location>
</feature>
<evidence type="ECO:0000313" key="4">
    <source>
        <dbReference type="EMBL" id="MBB6498591.1"/>
    </source>
</evidence>
<dbReference type="Pfam" id="PF06057">
    <property type="entry name" value="VirJ"/>
    <property type="match status" value="2"/>
</dbReference>
<protein>
    <submittedName>
        <fullName evidence="4">Type IV secretory pathway VirJ component</fullName>
    </submittedName>
</protein>
<dbReference type="InterPro" id="IPR011225">
    <property type="entry name" value="IV_sec_VirJ"/>
</dbReference>
<organism evidence="4 5">
    <name type="scientific">Pedobacter cryoconitis</name>
    <dbReference type="NCBI Taxonomy" id="188932"/>
    <lineage>
        <taxon>Bacteria</taxon>
        <taxon>Pseudomonadati</taxon>
        <taxon>Bacteroidota</taxon>
        <taxon>Sphingobacteriia</taxon>
        <taxon>Sphingobacteriales</taxon>
        <taxon>Sphingobacteriaceae</taxon>
        <taxon>Pedobacter</taxon>
    </lineage>
</organism>
<proteinExistence type="predicted"/>
<dbReference type="PIRSF" id="PIRSF029063">
    <property type="entry name" value="IV_sec_VirJ"/>
    <property type="match status" value="1"/>
</dbReference>
<evidence type="ECO:0000256" key="2">
    <source>
        <dbReference type="SAM" id="SignalP"/>
    </source>
</evidence>
<dbReference type="InterPro" id="IPR050261">
    <property type="entry name" value="FrsA_esterase"/>
</dbReference>
<evidence type="ECO:0000259" key="3">
    <source>
        <dbReference type="Pfam" id="PF06057"/>
    </source>
</evidence>
<dbReference type="Proteomes" id="UP000521017">
    <property type="component" value="Unassembled WGS sequence"/>
</dbReference>
<sequence length="477" mass="52321">MKRLVFIFALLFCLSKSSFAISVDSLRYGSFGKIIVYHPVKTPTTVVLFVSGDGGWNNGVINMARDIAGQGALVLGIDAKHYRNSLSKRKTDCYYPAADFEQLSLMIQKKYKFANYSKPVLVGYSYGATLIYGILAQAPANTFKGAIALGFCPDIESKKPFCKGSGLTQHVLKPGVSFYLERTEHLTAPFIALNGFKDETCPFAATEAFLKGMPMAELITLPKVGHGFSIADNWLPQFNQAYTKILNAPSFAERKQGENKELKTQAIKLYGDDLPLTVIPSPKKNNLPLVFMISGDGGWTSFDQSLAEALAERGLSVIGLDAQKYFWDARTPEKTASDLSKAIAHYTTQLNKQKFVLAGYSFGASVVPFIANRLDPALKSHLDAVLSLSPDVTADFEIHVMDMLSLGDNATETYNVLAEIKKIKSVPVISFFGKEEDGDIVTKFIKAGMKTQVIPGDHHFGDNFQGLSLELSKNIPM</sequence>
<dbReference type="Gene3D" id="3.40.50.1820">
    <property type="entry name" value="alpha/beta hydrolase"/>
    <property type="match status" value="2"/>
</dbReference>
<dbReference type="PANTHER" id="PTHR22946:SF9">
    <property type="entry name" value="POLYKETIDE TRANSFERASE AF380"/>
    <property type="match status" value="1"/>
</dbReference>
<keyword evidence="1" id="KW-0378">Hydrolase</keyword>
<feature type="domain" description="Bacterial virulence" evidence="3">
    <location>
        <begin position="290"/>
        <end position="471"/>
    </location>
</feature>
<dbReference type="InterPro" id="IPR010333">
    <property type="entry name" value="VirJ"/>
</dbReference>
<dbReference type="InterPro" id="IPR029058">
    <property type="entry name" value="AB_hydrolase_fold"/>
</dbReference>
<comment type="caution">
    <text evidence="4">The sequence shown here is derived from an EMBL/GenBank/DDBJ whole genome shotgun (WGS) entry which is preliminary data.</text>
</comment>
<gene>
    <name evidence="4" type="ORF">HDF25_000728</name>
</gene>
<dbReference type="GO" id="GO:0052689">
    <property type="term" value="F:carboxylic ester hydrolase activity"/>
    <property type="evidence" value="ECO:0007669"/>
    <property type="project" value="UniProtKB-ARBA"/>
</dbReference>
<keyword evidence="2" id="KW-0732">Signal</keyword>
<dbReference type="SUPFAM" id="SSF53474">
    <property type="entry name" value="alpha/beta-Hydrolases"/>
    <property type="match status" value="2"/>
</dbReference>
<feature type="chain" id="PRO_5031062958" evidence="2">
    <location>
        <begin position="21"/>
        <end position="477"/>
    </location>
</feature>